<dbReference type="EMBL" id="LAZR01002137">
    <property type="protein sequence ID" value="KKN33966.1"/>
    <property type="molecule type" value="Genomic_DNA"/>
</dbReference>
<evidence type="ECO:0000256" key="2">
    <source>
        <dbReference type="ARBA" id="ARBA00022670"/>
    </source>
</evidence>
<dbReference type="InterPro" id="IPR000064">
    <property type="entry name" value="NLP_P60_dom"/>
</dbReference>
<dbReference type="GO" id="GO:0008234">
    <property type="term" value="F:cysteine-type peptidase activity"/>
    <property type="evidence" value="ECO:0007669"/>
    <property type="project" value="UniProtKB-KW"/>
</dbReference>
<evidence type="ECO:0000256" key="1">
    <source>
        <dbReference type="ARBA" id="ARBA00007074"/>
    </source>
</evidence>
<keyword evidence="4" id="KW-0788">Thiol protease</keyword>
<dbReference type="PROSITE" id="PS51935">
    <property type="entry name" value="NLPC_P60"/>
    <property type="match status" value="1"/>
</dbReference>
<evidence type="ECO:0000256" key="4">
    <source>
        <dbReference type="ARBA" id="ARBA00022807"/>
    </source>
</evidence>
<organism evidence="6">
    <name type="scientific">marine sediment metagenome</name>
    <dbReference type="NCBI Taxonomy" id="412755"/>
    <lineage>
        <taxon>unclassified sequences</taxon>
        <taxon>metagenomes</taxon>
        <taxon>ecological metagenomes</taxon>
    </lineage>
</organism>
<dbReference type="Pfam" id="PF00877">
    <property type="entry name" value="NLPC_P60"/>
    <property type="match status" value="1"/>
</dbReference>
<comment type="caution">
    <text evidence="6">The sequence shown here is derived from an EMBL/GenBank/DDBJ whole genome shotgun (WGS) entry which is preliminary data.</text>
</comment>
<name>A0A0F9SAE7_9ZZZZ</name>
<dbReference type="InterPro" id="IPR038765">
    <property type="entry name" value="Papain-like_cys_pep_sf"/>
</dbReference>
<evidence type="ECO:0000313" key="6">
    <source>
        <dbReference type="EMBL" id="KKN33966.1"/>
    </source>
</evidence>
<dbReference type="AlphaFoldDB" id="A0A0F9SAE7"/>
<evidence type="ECO:0000256" key="3">
    <source>
        <dbReference type="ARBA" id="ARBA00022801"/>
    </source>
</evidence>
<gene>
    <name evidence="6" type="ORF">LCGC14_0798480</name>
</gene>
<dbReference type="GO" id="GO:0006508">
    <property type="term" value="P:proteolysis"/>
    <property type="evidence" value="ECO:0007669"/>
    <property type="project" value="UniProtKB-KW"/>
</dbReference>
<comment type="similarity">
    <text evidence="1">Belongs to the peptidase C40 family.</text>
</comment>
<proteinExistence type="inferred from homology"/>
<reference evidence="6" key="1">
    <citation type="journal article" date="2015" name="Nature">
        <title>Complex archaea that bridge the gap between prokaryotes and eukaryotes.</title>
        <authorList>
            <person name="Spang A."/>
            <person name="Saw J.H."/>
            <person name="Jorgensen S.L."/>
            <person name="Zaremba-Niedzwiedzka K."/>
            <person name="Martijn J."/>
            <person name="Lind A.E."/>
            <person name="van Eijk R."/>
            <person name="Schleper C."/>
            <person name="Guy L."/>
            <person name="Ettema T.J."/>
        </authorList>
    </citation>
    <scope>NUCLEOTIDE SEQUENCE</scope>
</reference>
<keyword evidence="3" id="KW-0378">Hydrolase</keyword>
<sequence length="133" mass="15000">MISFADIIGKPYRTDGAGPNMFGCWGLARFVACRVGIELPSFPVPDALDKRNALFVHVRNGGDFVKLDTAEPWAIATFLIKDDYGKLHWHVGTVLEDMNKFIHTIKKGGVCISRLDDPLWSLFCEGFYKYDSR</sequence>
<accession>A0A0F9SAE7</accession>
<dbReference type="SUPFAM" id="SSF54001">
    <property type="entry name" value="Cysteine proteinases"/>
    <property type="match status" value="1"/>
</dbReference>
<evidence type="ECO:0000259" key="5">
    <source>
        <dbReference type="PROSITE" id="PS51935"/>
    </source>
</evidence>
<feature type="domain" description="NlpC/P60" evidence="5">
    <location>
        <begin position="1"/>
        <end position="131"/>
    </location>
</feature>
<dbReference type="Gene3D" id="3.90.1720.10">
    <property type="entry name" value="endopeptidase domain like (from Nostoc punctiforme)"/>
    <property type="match status" value="1"/>
</dbReference>
<protein>
    <recommendedName>
        <fullName evidence="5">NlpC/P60 domain-containing protein</fullName>
    </recommendedName>
</protein>
<keyword evidence="2" id="KW-0645">Protease</keyword>